<dbReference type="Gene3D" id="3.40.50.300">
    <property type="entry name" value="P-loop containing nucleotide triphosphate hydrolases"/>
    <property type="match status" value="2"/>
</dbReference>
<sequence length="1826" mass="206823">MYFLVKTVLNWLERQLTAVTAEQNKLIFVLPSWDSSLLFYLGRQLTELVARQPRSIRLQYSVACRLGKEWEQGTPAQRSDLEQIRKMNWYNEGDNLTEQRNLLPGSEELLLIVLAGADHITDRHSLQDFYHLDQQALWREALPKSTRPWVEEKFARSLGDEAVVWEELASAVLDYMYERGLADLPGISAYLDGLDLSFASSGQEACRLLLSNLSHFELPALSGLVLKARLKSKRRQDWRKQCGFYFRQAQEFFSYKAFLSPAEREKCLENIQKLLARPDDMESLQVQEWQLGAFAEVEELVQAVAQYIGEPSPELADKLRRVDFVLLCDGILKYKPRAKKLDEDGEGPFEPPKKKTPTRVEGLLPEVFLRAIWLTLRDLKKEWPSVQLEDIDKLSLQSVLFKHEFAPAQDEEEKDTDGRAKTFLQRLLGGIDGWLANSLQVSAGGQELKVDVSLCPAGKAEQHMTYLYHATGQPGLQFSCTFVSKDREEFKREFFWPLPLTHPCRLLVLLLEWAYEHLERAQGLPLFVLPGANGLGRARQEEEACRMLMRALQHEQRQVYDLLAGVGRELNGKPWQEVKALVLQYWRFIVATYERGLFSTLAARGEKAMEYENMAKAYLQALEECMETESAVGKDAALLLLKAFLIVDSTFLKQPDPVWEKDLPAALVTPLHPVMLEMLYYQFSFLLESLCYLMEKVFAGSEDVDLQGATWERMVELAAVRRPLGAVFSQRRLETAGRDFAYLQVLGRGGTDSAGLELLDFVEEEIPEEEESKIELFRRGRLAELIKRVLMDYREMHPYAGDGLSLAVYAGHSLQQIIAGVDGFLRDLLKEREENGLEQYALRITVFASTRSDWAVRCWLKAWQESWHQGADEEEGDHLSRCRLTLHYRMVGEDENYTDLKNMLAQNSFDLVLLSDFFQDSESEFLILPRRLSMPLENYRFFPVLEKVCCRNKSAASGYKRQRVLTNLRFKRGAAHSQLVARLQNLGGKGDRFLLLETRRIGGFQEVLKTAHTCSVWVVCIDPAMDEYVITTLRNDSGNSPDIIGFGTGVGSHGEANFTISTTRFYLSEIQKKLARWVMKLFPGSLTEIQAGQIARALCWRDPEERPYLSGLSLIKSTGPEKFFREFIAGSMVRLLLKRQDEGFFSDVLVSLDAFHHWFAQNDRRPDFLHLRACLVNGRVLVRARLLECKLGGESEEHLLKAREQLRNGLQRLVSRFMPCPPGEKAGVKDRPDQRYWWLQLHRLIASHGVSGEQYNEVLAALELLSEGSFDIEWQAAAFTFWTDRPGDVMQHEVLFEVELPGSNILPVLAFQCGRDFIQRLCLKGERPAELADWPACRFIGRSLQDDAGAVDESAVPASPLPDDGMNAPPAPPGMEADTALTSSGQERKAGTECHPVAGAVDNDQYTDFTTPAVLVAASSDSPAVPGEEVLPAYDQPSVPQRILLGTRAGGQPVYWEYGHPGLPNRHMLIFGASGTGKTYAIQCLLAELGRCGVSSLIVDYTNGFTNAQLDKLFVQYFNPRQHVVRHQPLAINPFRRQRYLMDGIELFDTPGDVAQRITNLFAALFSNLGEQQKATLHSVIREGVQQEGDNFTLARLLEKLEELYATGGTGANYCLSLLNLLRPFVDTNPLGAGSSSWEELFTDLQNRCHVIQLVGFAPDMARLITEFVLLDLYWYYRSCGNEARPRPVVLDEVQNLDHAEGGSLAGMLREGRKFGLSLLLATQTLSNLKQEERDRLFQAAHKLFFRPADTELRSFANIIAHATGERPEDWVDRLANLGRGECYSLGYVWRESDGKLKGNHYVKIKVTALTERLARGDDGVPDVAH</sequence>
<evidence type="ECO:0000259" key="2">
    <source>
        <dbReference type="SMART" id="SM00382"/>
    </source>
</evidence>
<proteinExistence type="predicted"/>
<name>A0A1M4TZG5_9FIRM</name>
<dbReference type="EMBL" id="FQUY01000002">
    <property type="protein sequence ID" value="SHE49820.1"/>
    <property type="molecule type" value="Genomic_DNA"/>
</dbReference>
<dbReference type="InterPro" id="IPR051162">
    <property type="entry name" value="T4SS_component"/>
</dbReference>
<dbReference type="SMART" id="SM00382">
    <property type="entry name" value="AAA"/>
    <property type="match status" value="1"/>
</dbReference>
<dbReference type="SUPFAM" id="SSF52540">
    <property type="entry name" value="P-loop containing nucleoside triphosphate hydrolases"/>
    <property type="match status" value="1"/>
</dbReference>
<dbReference type="InterPro" id="IPR027417">
    <property type="entry name" value="P-loop_NTPase"/>
</dbReference>
<dbReference type="OrthoDB" id="9758751at2"/>
<organism evidence="3 4">
    <name type="scientific">Desulforamulus putei DSM 12395</name>
    <dbReference type="NCBI Taxonomy" id="1121429"/>
    <lineage>
        <taxon>Bacteria</taxon>
        <taxon>Bacillati</taxon>
        <taxon>Bacillota</taxon>
        <taxon>Clostridia</taxon>
        <taxon>Eubacteriales</taxon>
        <taxon>Peptococcaceae</taxon>
        <taxon>Desulforamulus</taxon>
    </lineage>
</organism>
<accession>A0A1M4TZG5</accession>
<dbReference type="InterPro" id="IPR002789">
    <property type="entry name" value="HerA_central"/>
</dbReference>
<gene>
    <name evidence="3" type="ORF">SAMN02745133_00522</name>
</gene>
<evidence type="ECO:0000313" key="3">
    <source>
        <dbReference type="EMBL" id="SHE49820.1"/>
    </source>
</evidence>
<evidence type="ECO:0000313" key="4">
    <source>
        <dbReference type="Proteomes" id="UP000184148"/>
    </source>
</evidence>
<dbReference type="Proteomes" id="UP000184148">
    <property type="component" value="Unassembled WGS sequence"/>
</dbReference>
<keyword evidence="4" id="KW-1185">Reference proteome</keyword>
<dbReference type="Pfam" id="PF01935">
    <property type="entry name" value="DUF87"/>
    <property type="match status" value="1"/>
</dbReference>
<evidence type="ECO:0000256" key="1">
    <source>
        <dbReference type="SAM" id="MobiDB-lite"/>
    </source>
</evidence>
<dbReference type="RefSeq" id="WP_073235286.1">
    <property type="nucleotide sequence ID" value="NZ_FQUY01000002.1"/>
</dbReference>
<dbReference type="InterPro" id="IPR003593">
    <property type="entry name" value="AAA+_ATPase"/>
</dbReference>
<dbReference type="PANTHER" id="PTHR30121:SF6">
    <property type="entry name" value="SLR6007 PROTEIN"/>
    <property type="match status" value="1"/>
</dbReference>
<dbReference type="PANTHER" id="PTHR30121">
    <property type="entry name" value="UNCHARACTERIZED PROTEIN YJGR-RELATED"/>
    <property type="match status" value="1"/>
</dbReference>
<protein>
    <submittedName>
        <fullName evidence="3">DNA phosphorothioation-dependent restriction protein DptH</fullName>
    </submittedName>
</protein>
<dbReference type="STRING" id="1121429.SAMN02745133_00522"/>
<feature type="region of interest" description="Disordered" evidence="1">
    <location>
        <begin position="1350"/>
        <end position="1391"/>
    </location>
</feature>
<feature type="domain" description="AAA+ ATPase" evidence="2">
    <location>
        <begin position="1464"/>
        <end position="1766"/>
    </location>
</feature>
<reference evidence="4" key="1">
    <citation type="submission" date="2016-11" db="EMBL/GenBank/DDBJ databases">
        <authorList>
            <person name="Varghese N."/>
            <person name="Submissions S."/>
        </authorList>
    </citation>
    <scope>NUCLEOTIDE SEQUENCE [LARGE SCALE GENOMIC DNA]</scope>
    <source>
        <strain evidence="4">DSM 12395</strain>
    </source>
</reference>